<keyword evidence="1" id="KW-0812">Transmembrane</keyword>
<name>A0ABD5Z3W5_9EURY</name>
<dbReference type="RefSeq" id="WP_279529781.1">
    <property type="nucleotide sequence ID" value="NZ_CP122312.1"/>
</dbReference>
<feature type="transmembrane region" description="Helical" evidence="1">
    <location>
        <begin position="197"/>
        <end position="220"/>
    </location>
</feature>
<evidence type="ECO:0000313" key="2">
    <source>
        <dbReference type="EMBL" id="MFC7199858.1"/>
    </source>
</evidence>
<dbReference type="Proteomes" id="UP001596447">
    <property type="component" value="Unassembled WGS sequence"/>
</dbReference>
<keyword evidence="1" id="KW-1133">Transmembrane helix</keyword>
<organism evidence="2 3">
    <name type="scientific">Halospeciosus flavus</name>
    <dbReference type="NCBI Taxonomy" id="3032283"/>
    <lineage>
        <taxon>Archaea</taxon>
        <taxon>Methanobacteriati</taxon>
        <taxon>Methanobacteriota</taxon>
        <taxon>Stenosarchaea group</taxon>
        <taxon>Halobacteria</taxon>
        <taxon>Halobacteriales</taxon>
        <taxon>Halobacteriaceae</taxon>
        <taxon>Halospeciosus</taxon>
    </lineage>
</organism>
<accession>A0ABD5Z3W5</accession>
<dbReference type="PROSITE" id="PS51257">
    <property type="entry name" value="PROKAR_LIPOPROTEIN"/>
    <property type="match status" value="1"/>
</dbReference>
<sequence length="239" mass="26338">MKRRTVALFALAGLLLFSGCLGGGGVSEERLNRNVTYDWQTDANVTVNVTATEYHAVYEIRNRTVLNFTRETELSGNQPVSVAGVKFRYPNGTVVGADHLQVTEEGSKTVVRLPADQGKFAYTASSGSRSVHVPVAVSGSHEVILPPGVRASVPLFGSVEPSADSRTVNETTDRVHYRWKTVDANTISIDYYLQRDLYIFAGLVGLLVLVGIGGVVYYRLKIRRLERERTEMGLDLEEE</sequence>
<dbReference type="EMBL" id="JBHTAR010000011">
    <property type="protein sequence ID" value="MFC7199858.1"/>
    <property type="molecule type" value="Genomic_DNA"/>
</dbReference>
<dbReference type="InterPro" id="IPR043826">
    <property type="entry name" value="DUF5803"/>
</dbReference>
<dbReference type="AlphaFoldDB" id="A0ABD5Z3W5"/>
<gene>
    <name evidence="2" type="ORF">ACFQJ9_10645</name>
</gene>
<evidence type="ECO:0000313" key="3">
    <source>
        <dbReference type="Proteomes" id="UP001596447"/>
    </source>
</evidence>
<dbReference type="Pfam" id="PF19119">
    <property type="entry name" value="DUF5803"/>
    <property type="match status" value="1"/>
</dbReference>
<reference evidence="2 3" key="1">
    <citation type="journal article" date="2019" name="Int. J. Syst. Evol. Microbiol.">
        <title>The Global Catalogue of Microorganisms (GCM) 10K type strain sequencing project: providing services to taxonomists for standard genome sequencing and annotation.</title>
        <authorList>
            <consortium name="The Broad Institute Genomics Platform"/>
            <consortium name="The Broad Institute Genome Sequencing Center for Infectious Disease"/>
            <person name="Wu L."/>
            <person name="Ma J."/>
        </authorList>
    </citation>
    <scope>NUCLEOTIDE SEQUENCE [LARGE SCALE GENOMIC DNA]</scope>
    <source>
        <strain evidence="2 3">XZGYJ-43</strain>
    </source>
</reference>
<keyword evidence="3" id="KW-1185">Reference proteome</keyword>
<evidence type="ECO:0000256" key="1">
    <source>
        <dbReference type="SAM" id="Phobius"/>
    </source>
</evidence>
<comment type="caution">
    <text evidence="2">The sequence shown here is derived from an EMBL/GenBank/DDBJ whole genome shotgun (WGS) entry which is preliminary data.</text>
</comment>
<keyword evidence="1" id="KW-0472">Membrane</keyword>
<protein>
    <submittedName>
        <fullName evidence="2">DUF5803 family protein</fullName>
    </submittedName>
</protein>
<proteinExistence type="predicted"/>